<reference evidence="4 5" key="1">
    <citation type="journal article" date="2011" name="PLoS Pathog.">
        <title>Endophytic Life Strategies Decoded by Genome and Transcriptome Analyses of the Mutualistic Root Symbiont Piriformospora indica.</title>
        <authorList>
            <person name="Zuccaro A."/>
            <person name="Lahrmann U."/>
            <person name="Guldener U."/>
            <person name="Langen G."/>
            <person name="Pfiffi S."/>
            <person name="Biedenkopf D."/>
            <person name="Wong P."/>
            <person name="Samans B."/>
            <person name="Grimm C."/>
            <person name="Basiewicz M."/>
            <person name="Murat C."/>
            <person name="Martin F."/>
            <person name="Kogel K.H."/>
        </authorList>
    </citation>
    <scope>NUCLEOTIDE SEQUENCE [LARGE SCALE GENOMIC DNA]</scope>
    <source>
        <strain evidence="4 5">DSM 11827</strain>
    </source>
</reference>
<dbReference type="InParanoid" id="G4TV36"/>
<dbReference type="Proteomes" id="UP000007148">
    <property type="component" value="Unassembled WGS sequence"/>
</dbReference>
<feature type="domain" description="PEX14-like helix-turn-helix" evidence="3">
    <location>
        <begin position="4"/>
        <end position="65"/>
    </location>
</feature>
<feature type="region of interest" description="Disordered" evidence="1">
    <location>
        <begin position="100"/>
        <end position="134"/>
    </location>
</feature>
<evidence type="ECO:0000313" key="4">
    <source>
        <dbReference type="EMBL" id="CCA75179.1"/>
    </source>
</evidence>
<organism evidence="4 5">
    <name type="scientific">Serendipita indica (strain DSM 11827)</name>
    <name type="common">Root endophyte fungus</name>
    <name type="synonym">Piriformospora indica</name>
    <dbReference type="NCBI Taxonomy" id="1109443"/>
    <lineage>
        <taxon>Eukaryota</taxon>
        <taxon>Fungi</taxon>
        <taxon>Dikarya</taxon>
        <taxon>Basidiomycota</taxon>
        <taxon>Agaricomycotina</taxon>
        <taxon>Agaricomycetes</taxon>
        <taxon>Sebacinales</taxon>
        <taxon>Serendipitaceae</taxon>
        <taxon>Serendipita</taxon>
    </lineage>
</organism>
<dbReference type="HOGENOM" id="CLU_070882_2_1_1"/>
<comment type="caution">
    <text evidence="4">The sequence shown here is derived from an EMBL/GenBank/DDBJ whole genome shotgun (WGS) entry which is preliminary data.</text>
</comment>
<dbReference type="STRING" id="1109443.G4TV36"/>
<name>G4TV36_SERID</name>
<feature type="domain" description="Peroxisomal membrane protein PEX14-like KPWE" evidence="2">
    <location>
        <begin position="76"/>
        <end position="122"/>
    </location>
</feature>
<keyword evidence="5" id="KW-1185">Reference proteome</keyword>
<dbReference type="Pfam" id="PF17733">
    <property type="entry name" value="KPWE_dom"/>
    <property type="match status" value="1"/>
</dbReference>
<feature type="compositionally biased region" description="Polar residues" evidence="1">
    <location>
        <begin position="124"/>
        <end position="134"/>
    </location>
</feature>
<dbReference type="Pfam" id="PF25871">
    <property type="entry name" value="HTH_76"/>
    <property type="match status" value="1"/>
</dbReference>
<feature type="compositionally biased region" description="Basic and acidic residues" evidence="1">
    <location>
        <begin position="100"/>
        <end position="109"/>
    </location>
</feature>
<evidence type="ECO:0000259" key="2">
    <source>
        <dbReference type="Pfam" id="PF17733"/>
    </source>
</evidence>
<dbReference type="PANTHER" id="PTHR36855:SF1">
    <property type="entry name" value="PEROXISOME MEMBRANE ANCHOR PROTEIN PEX14P N-TERMINAL DOMAIN-CONTAINING PROTEIN"/>
    <property type="match status" value="1"/>
</dbReference>
<evidence type="ECO:0000256" key="1">
    <source>
        <dbReference type="SAM" id="MobiDB-lite"/>
    </source>
</evidence>
<dbReference type="InterPro" id="IPR058841">
    <property type="entry name" value="HTH_76"/>
</dbReference>
<dbReference type="InterPro" id="IPR040554">
    <property type="entry name" value="KPWE_PEX14_dom"/>
</dbReference>
<dbReference type="EMBL" id="CAFZ01000409">
    <property type="protein sequence ID" value="CCA75179.1"/>
    <property type="molecule type" value="Genomic_DNA"/>
</dbReference>
<evidence type="ECO:0000259" key="3">
    <source>
        <dbReference type="Pfam" id="PF25871"/>
    </source>
</evidence>
<protein>
    <submittedName>
        <fullName evidence="4">Uncharacterized protein</fullName>
    </submittedName>
</protein>
<gene>
    <name evidence="4" type="ORF">PIIN_09163</name>
</gene>
<evidence type="ECO:0000313" key="5">
    <source>
        <dbReference type="Proteomes" id="UP000007148"/>
    </source>
</evidence>
<dbReference type="OrthoDB" id="9936937at2759"/>
<accession>G4TV36</accession>
<dbReference type="eggNOG" id="ENOG502S7YV">
    <property type="taxonomic scope" value="Eukaryota"/>
</dbReference>
<proteinExistence type="predicted"/>
<dbReference type="PANTHER" id="PTHR36855">
    <property type="entry name" value="CHROMOSOME 10, WHOLE GENOME SHOTGUN SEQUENCE"/>
    <property type="match status" value="1"/>
</dbReference>
<sequence length="134" mass="15424">MSSIDEFRKYKFEEDEEFNQFLSNIGISPDPSESQKERLLLEAKIFFFRKKTGSLLTVDEYLKTQSPTTKQAEEPVLTFAEIKHLIETGQAHLIPNNKVIPDKINDETPSRSIAPVRRKPWEVAQTNEANVTQT</sequence>
<dbReference type="AlphaFoldDB" id="G4TV36"/>